<dbReference type="Pfam" id="PF18910">
    <property type="entry name" value="DUF5665"/>
    <property type="match status" value="1"/>
</dbReference>
<feature type="transmembrane region" description="Helical" evidence="1">
    <location>
        <begin position="40"/>
        <end position="70"/>
    </location>
</feature>
<gene>
    <name evidence="2" type="ordered locus">Hore_09290</name>
</gene>
<keyword evidence="3" id="KW-1185">Reference proteome</keyword>
<dbReference type="EMBL" id="CP001098">
    <property type="protein sequence ID" value="ACL69685.1"/>
    <property type="molecule type" value="Genomic_DNA"/>
</dbReference>
<dbReference type="eggNOG" id="ENOG5032Z2B">
    <property type="taxonomic scope" value="Bacteria"/>
</dbReference>
<dbReference type="HOGENOM" id="CLU_155870_2_0_9"/>
<organism evidence="2 3">
    <name type="scientific">Halothermothrix orenii (strain H 168 / OCM 544 / DSM 9562)</name>
    <dbReference type="NCBI Taxonomy" id="373903"/>
    <lineage>
        <taxon>Bacteria</taxon>
        <taxon>Bacillati</taxon>
        <taxon>Bacillota</taxon>
        <taxon>Clostridia</taxon>
        <taxon>Halanaerobiales</taxon>
        <taxon>Halothermotrichaceae</taxon>
        <taxon>Halothermothrix</taxon>
    </lineage>
</organism>
<dbReference type="STRING" id="373903.Hore_09290"/>
<keyword evidence="1" id="KW-1133">Transmembrane helix</keyword>
<dbReference type="InterPro" id="IPR043723">
    <property type="entry name" value="DUF5665"/>
</dbReference>
<dbReference type="OrthoDB" id="1634137at2"/>
<reference evidence="2 3" key="1">
    <citation type="journal article" date="2009" name="PLoS ONE">
        <title>Genome analysis of the anaerobic thermohalophilic bacterium Halothermothrix orenii.</title>
        <authorList>
            <person name="Mavromatis K."/>
            <person name="Ivanova N."/>
            <person name="Anderson I."/>
            <person name="Lykidis A."/>
            <person name="Hooper S.D."/>
            <person name="Sun H."/>
            <person name="Kunin V."/>
            <person name="Lapidus A."/>
            <person name="Hugenholtz P."/>
            <person name="Patel B."/>
            <person name="Kyrpides N.C."/>
        </authorList>
    </citation>
    <scope>NUCLEOTIDE SEQUENCE [LARGE SCALE GENOMIC DNA]</scope>
    <source>
        <strain evidence="3">H 168 / OCM 544 / DSM 9562</strain>
    </source>
</reference>
<evidence type="ECO:0000313" key="2">
    <source>
        <dbReference type="EMBL" id="ACL69685.1"/>
    </source>
</evidence>
<keyword evidence="1" id="KW-0812">Transmembrane</keyword>
<dbReference type="AlphaFoldDB" id="B8CWL6"/>
<dbReference type="KEGG" id="hor:Hore_09290"/>
<evidence type="ECO:0000313" key="3">
    <source>
        <dbReference type="Proteomes" id="UP000000719"/>
    </source>
</evidence>
<accession>B8CWL6</accession>
<protein>
    <submittedName>
        <fullName evidence="2">Uncharacterized protein</fullName>
    </submittedName>
</protein>
<sequence length="95" mass="10802">MVTEDDKKEIMEKLDEISDRLQKLNIAEYIELVRSPRRMLLINFIAGLARGLGVAIGATFLGAIFLVILFRLARLNLPLIGEYIARIVKIVQTYL</sequence>
<keyword evidence="1" id="KW-0472">Membrane</keyword>
<proteinExistence type="predicted"/>
<dbReference type="Proteomes" id="UP000000719">
    <property type="component" value="Chromosome"/>
</dbReference>
<evidence type="ECO:0000256" key="1">
    <source>
        <dbReference type="SAM" id="Phobius"/>
    </source>
</evidence>
<name>B8CWL6_HALOH</name>